<dbReference type="Gene3D" id="3.90.182.10">
    <property type="entry name" value="Toxin - Anthrax Protective Antigen,domain 1"/>
    <property type="match status" value="1"/>
</dbReference>
<feature type="active site" description="Proton donor" evidence="4">
    <location>
        <position position="207"/>
    </location>
</feature>
<keyword evidence="8" id="KW-1185">Reference proteome</keyword>
<organism evidence="7 8">
    <name type="scientific">Paenibacillus rhizoplanae</name>
    <dbReference type="NCBI Taxonomy" id="1917181"/>
    <lineage>
        <taxon>Bacteria</taxon>
        <taxon>Bacillati</taxon>
        <taxon>Bacillota</taxon>
        <taxon>Bacilli</taxon>
        <taxon>Bacillales</taxon>
        <taxon>Paenibacillaceae</taxon>
        <taxon>Paenibacillus</taxon>
    </lineage>
</organism>
<dbReference type="SUPFAM" id="SSF56988">
    <property type="entry name" value="Anthrax protective antigen"/>
    <property type="match status" value="1"/>
</dbReference>
<evidence type="ECO:0000313" key="8">
    <source>
        <dbReference type="Proteomes" id="UP001597448"/>
    </source>
</evidence>
<dbReference type="RefSeq" id="WP_209992103.1">
    <property type="nucleotide sequence ID" value="NZ_JBHSVQ010000001.1"/>
</dbReference>
<sequence length="508" mass="56704">MNTYRKYRLYTTIFPLILILSLLPWGEGRSLPAAAKVTAPAAPASINKPINPLASKEASALLSYLSDLSGKGMISGQHDYLESPDEFNNKLRTTSGRYAVLHGYELGAIGNQSKETIARQRQAVVDSAIRWHEGGGIVAMTFHQNLPGTAPAWTNVQKPLSQSQFKLYVTPGTPQYKALVAELDDVSKYLGELRDAGVPVLWRPYHEMNGGWFWWGQKDDFARLWDLVYDRMVNTHKLNNLLWVWNPNAPNKSSEPYSAYFPGTAKVDILAADIYDNDFKQSYYDSLLKLAGSKPIGIGESGELPDPVIMSQQQSKWVYTMTWGKMLVENNPPVKIQSFMNHKYTVSREDYKLAVGTKTHAAAVISSRNGLRGQYYGNMDLSGTPLLTRNDSTIQFNWHGNAPASGLPKDSFSVRWTGTLKPLYSEKYTFTASSDDGIRVWIGGKLLIDSWKNQSSASREGSITLSANTPYAIKVEYYENRGDASVSLMWKSQSQKQMIIPQSALTLP</sequence>
<dbReference type="PROSITE" id="PS51820">
    <property type="entry name" value="PA14"/>
    <property type="match status" value="1"/>
</dbReference>
<dbReference type="Pfam" id="PF07691">
    <property type="entry name" value="PA14"/>
    <property type="match status" value="1"/>
</dbReference>
<evidence type="ECO:0000259" key="6">
    <source>
        <dbReference type="PROSITE" id="PS51820"/>
    </source>
</evidence>
<protein>
    <submittedName>
        <fullName evidence="7">Glycosyl hydrolase</fullName>
    </submittedName>
</protein>
<dbReference type="SUPFAM" id="SSF51445">
    <property type="entry name" value="(Trans)glycosidases"/>
    <property type="match status" value="1"/>
</dbReference>
<dbReference type="Proteomes" id="UP001597448">
    <property type="component" value="Unassembled WGS sequence"/>
</dbReference>
<dbReference type="GO" id="GO:0016787">
    <property type="term" value="F:hydrolase activity"/>
    <property type="evidence" value="ECO:0007669"/>
    <property type="project" value="UniProtKB-KW"/>
</dbReference>
<evidence type="ECO:0000256" key="2">
    <source>
        <dbReference type="ARBA" id="ARBA00022801"/>
    </source>
</evidence>
<keyword evidence="3 4" id="KW-0326">Glycosidase</keyword>
<feature type="active site" description="Nucleophile" evidence="4">
    <location>
        <position position="300"/>
    </location>
</feature>
<evidence type="ECO:0000259" key="5">
    <source>
        <dbReference type="PROSITE" id="PS51764"/>
    </source>
</evidence>
<dbReference type="Gene3D" id="3.20.20.80">
    <property type="entry name" value="Glycosidases"/>
    <property type="match status" value="1"/>
</dbReference>
<gene>
    <name evidence="7" type="ORF">ACFSX3_27025</name>
</gene>
<dbReference type="Pfam" id="PF02156">
    <property type="entry name" value="Glyco_hydro_26"/>
    <property type="match status" value="1"/>
</dbReference>
<dbReference type="InterPro" id="IPR022790">
    <property type="entry name" value="GH26_dom"/>
</dbReference>
<evidence type="ECO:0000256" key="4">
    <source>
        <dbReference type="PROSITE-ProRule" id="PRU01100"/>
    </source>
</evidence>
<comment type="caution">
    <text evidence="7">The sequence shown here is derived from an EMBL/GenBank/DDBJ whole genome shotgun (WGS) entry which is preliminary data.</text>
</comment>
<feature type="domain" description="GH26" evidence="5">
    <location>
        <begin position="56"/>
        <end position="349"/>
    </location>
</feature>
<feature type="domain" description="PA14" evidence="6">
    <location>
        <begin position="366"/>
        <end position="504"/>
    </location>
</feature>
<dbReference type="InterPro" id="IPR000805">
    <property type="entry name" value="Glyco_hydro_26"/>
</dbReference>
<name>A0ABW5FII8_9BACL</name>
<dbReference type="PANTHER" id="PTHR40079:SF4">
    <property type="entry name" value="GH26 DOMAIN-CONTAINING PROTEIN-RELATED"/>
    <property type="match status" value="1"/>
</dbReference>
<dbReference type="PANTHER" id="PTHR40079">
    <property type="entry name" value="MANNAN ENDO-1,4-BETA-MANNOSIDASE E-RELATED"/>
    <property type="match status" value="1"/>
</dbReference>
<evidence type="ECO:0000256" key="1">
    <source>
        <dbReference type="ARBA" id="ARBA00007754"/>
    </source>
</evidence>
<evidence type="ECO:0000256" key="3">
    <source>
        <dbReference type="ARBA" id="ARBA00023295"/>
    </source>
</evidence>
<comment type="similarity">
    <text evidence="1 4">Belongs to the glycosyl hydrolase 26 family.</text>
</comment>
<dbReference type="InterPro" id="IPR037524">
    <property type="entry name" value="PA14/GLEYA"/>
</dbReference>
<dbReference type="EMBL" id="JBHUKY010000068">
    <property type="protein sequence ID" value="MFD2413527.1"/>
    <property type="molecule type" value="Genomic_DNA"/>
</dbReference>
<dbReference type="InterPro" id="IPR011658">
    <property type="entry name" value="PA14_dom"/>
</dbReference>
<dbReference type="SMART" id="SM00758">
    <property type="entry name" value="PA14"/>
    <property type="match status" value="1"/>
</dbReference>
<evidence type="ECO:0000313" key="7">
    <source>
        <dbReference type="EMBL" id="MFD2413527.1"/>
    </source>
</evidence>
<accession>A0ABW5FII8</accession>
<dbReference type="PRINTS" id="PR00739">
    <property type="entry name" value="GLHYDRLASE26"/>
</dbReference>
<keyword evidence="2 4" id="KW-0378">Hydrolase</keyword>
<proteinExistence type="inferred from homology"/>
<dbReference type="PROSITE" id="PS51764">
    <property type="entry name" value="GH26"/>
    <property type="match status" value="1"/>
</dbReference>
<dbReference type="InterPro" id="IPR017853">
    <property type="entry name" value="GH"/>
</dbReference>
<reference evidence="8" key="1">
    <citation type="journal article" date="2019" name="Int. J. Syst. Evol. Microbiol.">
        <title>The Global Catalogue of Microorganisms (GCM) 10K type strain sequencing project: providing services to taxonomists for standard genome sequencing and annotation.</title>
        <authorList>
            <consortium name="The Broad Institute Genomics Platform"/>
            <consortium name="The Broad Institute Genome Sequencing Center for Infectious Disease"/>
            <person name="Wu L."/>
            <person name="Ma J."/>
        </authorList>
    </citation>
    <scope>NUCLEOTIDE SEQUENCE [LARGE SCALE GENOMIC DNA]</scope>
    <source>
        <strain evidence="8">CCM 8725</strain>
    </source>
</reference>